<keyword evidence="2" id="KW-1185">Reference proteome</keyword>
<dbReference type="Proteomes" id="UP000027616">
    <property type="component" value="Chromosome I"/>
</dbReference>
<sequence length="38" mass="4361">MWRTILSNGFLGNEFFAAQFAYFLDGNVAAHNLYSFNL</sequence>
<organism evidence="1 2">
    <name type="scientific">Mucinivorans hirudinis</name>
    <dbReference type="NCBI Taxonomy" id="1433126"/>
    <lineage>
        <taxon>Bacteria</taxon>
        <taxon>Pseudomonadati</taxon>
        <taxon>Bacteroidota</taxon>
        <taxon>Bacteroidia</taxon>
        <taxon>Bacteroidales</taxon>
        <taxon>Rikenellaceae</taxon>
        <taxon>Mucinivorans</taxon>
    </lineage>
</organism>
<reference evidence="1 2" key="1">
    <citation type="journal article" date="2015" name="Genome Announc.">
        <title>Complete Genome Sequence of the Novel Leech Symbiont Mucinivorans hirudinis M3T.</title>
        <authorList>
            <person name="Nelson M.C."/>
            <person name="Bomar L."/>
            <person name="Graf J."/>
        </authorList>
    </citation>
    <scope>NUCLEOTIDE SEQUENCE [LARGE SCALE GENOMIC DNA]</scope>
    <source>
        <strain evidence="2">M3</strain>
    </source>
</reference>
<dbReference type="KEGG" id="rbc:BN938_1869"/>
<protein>
    <submittedName>
        <fullName evidence="1">Uncharacterized protein</fullName>
    </submittedName>
</protein>
<dbReference type="HOGENOM" id="CLU_3330313_0_0_10"/>
<gene>
    <name evidence="1" type="ORF">BN938_1869</name>
</gene>
<dbReference type="AlphaFoldDB" id="A0A060RDM4"/>
<evidence type="ECO:0000313" key="1">
    <source>
        <dbReference type="EMBL" id="CDN31949.1"/>
    </source>
</evidence>
<proteinExistence type="predicted"/>
<evidence type="ECO:0000313" key="2">
    <source>
        <dbReference type="Proteomes" id="UP000027616"/>
    </source>
</evidence>
<accession>A0A060RDM4</accession>
<name>A0A060RDM4_9BACT</name>
<dbReference type="EMBL" id="HG934468">
    <property type="protein sequence ID" value="CDN31949.1"/>
    <property type="molecule type" value="Genomic_DNA"/>
</dbReference>